<dbReference type="GO" id="GO:0009691">
    <property type="term" value="P:cytokinin biosynthetic process"/>
    <property type="evidence" value="ECO:0007669"/>
    <property type="project" value="UniProtKB-UniRule"/>
</dbReference>
<proteinExistence type="inferred from homology"/>
<evidence type="ECO:0000256" key="2">
    <source>
        <dbReference type="ARBA" id="ARBA00006763"/>
    </source>
</evidence>
<sequence>MTRHLTSLCLFCGSSVGDDPLYAEAADALGREMAAAGVQLVYGGGHVGLMGTAAEAVMGGGGRVVGFIPEHLTRLEAAFQGATELHVVENMHVRKHAMFQRSDAFVVFPGGFGTLDETFEILTWRQLGIHNKPVILADIGGYWQPLLALVDHMIEHRFARPANRDLFTVVERVERILPTIEEELGRAGVGTVAADADERL</sequence>
<protein>
    <recommendedName>
        <fullName evidence="3">Cytokinin riboside 5'-monophosphate phosphoribohydrolase</fullName>
        <ecNumber evidence="3">3.2.2.n1</ecNumber>
    </recommendedName>
</protein>
<keyword evidence="3" id="KW-0378">Hydrolase</keyword>
<evidence type="ECO:0000313" key="4">
    <source>
        <dbReference type="EMBL" id="SOD89622.1"/>
    </source>
</evidence>
<dbReference type="RefSeq" id="WP_097277180.1">
    <property type="nucleotide sequence ID" value="NZ_OCNJ01000001.1"/>
</dbReference>
<accession>A0A286G2C7</accession>
<dbReference type="GO" id="GO:0005829">
    <property type="term" value="C:cytosol"/>
    <property type="evidence" value="ECO:0007669"/>
    <property type="project" value="TreeGrafter"/>
</dbReference>
<dbReference type="Pfam" id="PF03641">
    <property type="entry name" value="Lysine_decarbox"/>
    <property type="match status" value="1"/>
</dbReference>
<keyword evidence="5" id="KW-1185">Reference proteome</keyword>
<comment type="similarity">
    <text evidence="2 3">Belongs to the LOG family.</text>
</comment>
<dbReference type="Proteomes" id="UP000219621">
    <property type="component" value="Unassembled WGS sequence"/>
</dbReference>
<dbReference type="NCBIfam" id="TIGR00730">
    <property type="entry name" value="Rossman fold protein, TIGR00730 family"/>
    <property type="match status" value="1"/>
</dbReference>
<dbReference type="GO" id="GO:0008714">
    <property type="term" value="F:AMP nucleosidase activity"/>
    <property type="evidence" value="ECO:0007669"/>
    <property type="project" value="UniProtKB-EC"/>
</dbReference>
<reference evidence="4 5" key="1">
    <citation type="submission" date="2017-09" db="EMBL/GenBank/DDBJ databases">
        <authorList>
            <person name="Ehlers B."/>
            <person name="Leendertz F.H."/>
        </authorList>
    </citation>
    <scope>NUCLEOTIDE SEQUENCE [LARGE SCALE GENOMIC DNA]</scope>
    <source>
        <strain evidence="4 5">USBA 140</strain>
    </source>
</reference>
<evidence type="ECO:0000313" key="5">
    <source>
        <dbReference type="Proteomes" id="UP000219621"/>
    </source>
</evidence>
<keyword evidence="3" id="KW-0203">Cytokinin biosynthesis</keyword>
<dbReference type="EC" id="3.2.2.n1" evidence="3"/>
<gene>
    <name evidence="4" type="ORF">SAMN05421508_101280</name>
</gene>
<dbReference type="OrthoDB" id="9801098at2"/>
<dbReference type="EMBL" id="OCNJ01000001">
    <property type="protein sequence ID" value="SOD89622.1"/>
    <property type="molecule type" value="Genomic_DNA"/>
</dbReference>
<dbReference type="Gene3D" id="3.40.50.450">
    <property type="match status" value="1"/>
</dbReference>
<dbReference type="SUPFAM" id="SSF102405">
    <property type="entry name" value="MCP/YpsA-like"/>
    <property type="match status" value="1"/>
</dbReference>
<dbReference type="InterPro" id="IPR031100">
    <property type="entry name" value="LOG_fam"/>
</dbReference>
<dbReference type="AlphaFoldDB" id="A0A286G2C7"/>
<evidence type="ECO:0000256" key="3">
    <source>
        <dbReference type="RuleBase" id="RU363015"/>
    </source>
</evidence>
<dbReference type="PANTHER" id="PTHR31223">
    <property type="entry name" value="LOG FAMILY PROTEIN YJL055W"/>
    <property type="match status" value="1"/>
</dbReference>
<comment type="catalytic activity">
    <reaction evidence="1">
        <text>AMP + H2O = D-ribose 5-phosphate + adenine</text>
        <dbReference type="Rhea" id="RHEA:20129"/>
        <dbReference type="ChEBI" id="CHEBI:15377"/>
        <dbReference type="ChEBI" id="CHEBI:16708"/>
        <dbReference type="ChEBI" id="CHEBI:78346"/>
        <dbReference type="ChEBI" id="CHEBI:456215"/>
        <dbReference type="EC" id="3.2.2.4"/>
    </reaction>
</comment>
<name>A0A286G2C7_9PROT</name>
<dbReference type="InterPro" id="IPR005269">
    <property type="entry name" value="LOG"/>
</dbReference>
<dbReference type="PANTHER" id="PTHR31223:SF70">
    <property type="entry name" value="LOG FAMILY PROTEIN YJL055W"/>
    <property type="match status" value="1"/>
</dbReference>
<evidence type="ECO:0000256" key="1">
    <source>
        <dbReference type="ARBA" id="ARBA00000274"/>
    </source>
</evidence>
<organism evidence="4 5">
    <name type="scientific">Caenispirillum bisanense</name>
    <dbReference type="NCBI Taxonomy" id="414052"/>
    <lineage>
        <taxon>Bacteria</taxon>
        <taxon>Pseudomonadati</taxon>
        <taxon>Pseudomonadota</taxon>
        <taxon>Alphaproteobacteria</taxon>
        <taxon>Rhodospirillales</taxon>
        <taxon>Novispirillaceae</taxon>
        <taxon>Caenispirillum</taxon>
    </lineage>
</organism>